<protein>
    <recommendedName>
        <fullName evidence="5">Peptidase M10 metallopeptidase domain-containing protein</fullName>
    </recommendedName>
</protein>
<evidence type="ECO:0008006" key="5">
    <source>
        <dbReference type="Google" id="ProtNLM"/>
    </source>
</evidence>
<feature type="region of interest" description="Disordered" evidence="1">
    <location>
        <begin position="66"/>
        <end position="87"/>
    </location>
</feature>
<dbReference type="STRING" id="260552.Mag101_15535"/>
<accession>A0A1Q2M9D3</accession>
<name>A0A1Q2M9D3_9GAMM</name>
<dbReference type="SUPFAM" id="SSF55486">
    <property type="entry name" value="Metalloproteases ('zincins'), catalytic domain"/>
    <property type="match status" value="1"/>
</dbReference>
<evidence type="ECO:0000256" key="1">
    <source>
        <dbReference type="SAM" id="MobiDB-lite"/>
    </source>
</evidence>
<keyword evidence="4" id="KW-1185">Reference proteome</keyword>
<proteinExistence type="predicted"/>
<dbReference type="EMBL" id="CP019650">
    <property type="protein sequence ID" value="AQQ68887.1"/>
    <property type="molecule type" value="Genomic_DNA"/>
</dbReference>
<feature type="chain" id="PRO_5010228373" description="Peptidase M10 metallopeptidase domain-containing protein" evidence="2">
    <location>
        <begin position="22"/>
        <end position="513"/>
    </location>
</feature>
<dbReference type="Proteomes" id="UP000188219">
    <property type="component" value="Chromosome"/>
</dbReference>
<keyword evidence="2" id="KW-0732">Signal</keyword>
<dbReference type="AlphaFoldDB" id="A0A1Q2M9D3"/>
<dbReference type="RefSeq" id="WP_077407061.1">
    <property type="nucleotide sequence ID" value="NZ_CP019650.1"/>
</dbReference>
<feature type="signal peptide" evidence="2">
    <location>
        <begin position="1"/>
        <end position="21"/>
    </location>
</feature>
<sequence>MSLYRLTFSSLLAVAAGFTHAETPAVELPTSLPVITDDCGGAGCADRRGWTTAQVQAILDGANSNANTQANVNSSSTGENNHSQGLSKSADGTQVVYLDFNNSSPVFSAVVFGGQLLQFPSYEYSQAERDEIQRRIEADYTGFDIEFTQTPPASGVYSTLNFECEQDVCIDFGNGILFGRAQSIDIGNQIRDDSAFVDANLWQVLAQLDPSGNFLSDISGVPLENGDVAATLSTAVVNQASNTGAHELGHNLGLRHHDSFGSPGNGIPTTGVPSPLAFFPVFDGPIAGDEAVLHTMASGASVGLGLSGSTSSDRFFSERSVIKLVAGERSRLVSETSVTGKNKKVHLRRVVAPNTILDGDNADGRLDIREALIRGEISQSGEIDAYRFNAKAGDVVSAEFNGFDVPVGDPVIGAITLFLENTDGSSTLVAQNFQNFEGFDALLIDAELPENGTYRMEVSAPNLLSFGYDENGQPTLFPLDETGNGQFRTGDYNLSIYKVEGKPGQGVSSVPGA</sequence>
<organism evidence="3 4">
    <name type="scientific">Microbulbifer agarilyticus</name>
    <dbReference type="NCBI Taxonomy" id="260552"/>
    <lineage>
        <taxon>Bacteria</taxon>
        <taxon>Pseudomonadati</taxon>
        <taxon>Pseudomonadota</taxon>
        <taxon>Gammaproteobacteria</taxon>
        <taxon>Cellvibrionales</taxon>
        <taxon>Microbulbiferaceae</taxon>
        <taxon>Microbulbifer</taxon>
    </lineage>
</organism>
<evidence type="ECO:0000313" key="3">
    <source>
        <dbReference type="EMBL" id="AQQ68887.1"/>
    </source>
</evidence>
<evidence type="ECO:0000256" key="2">
    <source>
        <dbReference type="SAM" id="SignalP"/>
    </source>
</evidence>
<reference evidence="3" key="1">
    <citation type="submission" date="2017-02" db="EMBL/GenBank/DDBJ databases">
        <title>Genome of Microbulbifer agarilyticus GP101.</title>
        <authorList>
            <person name="Jung J."/>
            <person name="Bae S.S."/>
            <person name="Baek K."/>
        </authorList>
    </citation>
    <scope>NUCLEOTIDE SEQUENCE [LARGE SCALE GENOMIC DNA]</scope>
    <source>
        <strain evidence="3">GP101</strain>
    </source>
</reference>
<dbReference type="KEGG" id="maga:Mag101_15535"/>
<evidence type="ECO:0000313" key="4">
    <source>
        <dbReference type="Proteomes" id="UP000188219"/>
    </source>
</evidence>
<dbReference type="Gene3D" id="2.60.120.380">
    <property type="match status" value="1"/>
</dbReference>
<gene>
    <name evidence="3" type="ORF">Mag101_15535</name>
</gene>
<dbReference type="OrthoDB" id="9776599at2"/>